<dbReference type="Pfam" id="PF00571">
    <property type="entry name" value="CBS"/>
    <property type="match status" value="2"/>
</dbReference>
<reference evidence="4 5" key="1">
    <citation type="submission" date="2018-11" db="EMBL/GenBank/DDBJ databases">
        <title>Rufibacter latericius sp. nov., isolated from water in Baiyang Lake.</title>
        <authorList>
            <person name="Yang Y."/>
        </authorList>
    </citation>
    <scope>NUCLEOTIDE SEQUENCE [LARGE SCALE GENOMIC DNA]</scope>
    <source>
        <strain evidence="4 5">R-22-1c-1</strain>
    </source>
</reference>
<dbReference type="PANTHER" id="PTHR43080">
    <property type="entry name" value="CBS DOMAIN-CONTAINING PROTEIN CBSX3, MITOCHONDRIAL"/>
    <property type="match status" value="1"/>
</dbReference>
<proteinExistence type="predicted"/>
<evidence type="ECO:0000259" key="3">
    <source>
        <dbReference type="PROSITE" id="PS51371"/>
    </source>
</evidence>
<organism evidence="4 5">
    <name type="scientific">Rufibacter latericius</name>
    <dbReference type="NCBI Taxonomy" id="2487040"/>
    <lineage>
        <taxon>Bacteria</taxon>
        <taxon>Pseudomonadati</taxon>
        <taxon>Bacteroidota</taxon>
        <taxon>Cytophagia</taxon>
        <taxon>Cytophagales</taxon>
        <taxon>Hymenobacteraceae</taxon>
        <taxon>Rufibacter</taxon>
    </lineage>
</organism>
<dbReference type="OrthoDB" id="9802114at2"/>
<dbReference type="PANTHER" id="PTHR43080:SF2">
    <property type="entry name" value="CBS DOMAIN-CONTAINING PROTEIN"/>
    <property type="match status" value="1"/>
</dbReference>
<name>A0A3M9MLX8_9BACT</name>
<sequence length="143" mass="16324">MGKVRNILANKGHKIYSIEPDDTVYQALELMCEKNLGALLIIDRGRFTGIFTERDYARKVILKGKASKETLVREIMSERPATVTPDTSIEDCMKLMTLSYIRHLPVLENDELVGLISIGDVVKYIIDEQKFIIENLEHYITGH</sequence>
<gene>
    <name evidence="4" type="ORF">EFB08_11775</name>
</gene>
<dbReference type="PROSITE" id="PS51371">
    <property type="entry name" value="CBS"/>
    <property type="match status" value="2"/>
</dbReference>
<dbReference type="InterPro" id="IPR051257">
    <property type="entry name" value="Diverse_CBS-Domain"/>
</dbReference>
<evidence type="ECO:0000256" key="2">
    <source>
        <dbReference type="PROSITE-ProRule" id="PRU00703"/>
    </source>
</evidence>
<dbReference type="Gene3D" id="3.10.580.10">
    <property type="entry name" value="CBS-domain"/>
    <property type="match status" value="1"/>
</dbReference>
<dbReference type="RefSeq" id="WP_123127168.1">
    <property type="nucleotide sequence ID" value="NZ_RJJD01000007.1"/>
</dbReference>
<evidence type="ECO:0000256" key="1">
    <source>
        <dbReference type="ARBA" id="ARBA00023122"/>
    </source>
</evidence>
<dbReference type="AlphaFoldDB" id="A0A3M9MLX8"/>
<evidence type="ECO:0000313" key="5">
    <source>
        <dbReference type="Proteomes" id="UP000272117"/>
    </source>
</evidence>
<evidence type="ECO:0000313" key="4">
    <source>
        <dbReference type="EMBL" id="RNI26489.1"/>
    </source>
</evidence>
<feature type="domain" description="CBS" evidence="3">
    <location>
        <begin position="76"/>
        <end position="131"/>
    </location>
</feature>
<protein>
    <submittedName>
        <fullName evidence="4">CBS domain-containing protein</fullName>
    </submittedName>
</protein>
<comment type="caution">
    <text evidence="4">The sequence shown here is derived from an EMBL/GenBank/DDBJ whole genome shotgun (WGS) entry which is preliminary data.</text>
</comment>
<dbReference type="InterPro" id="IPR044725">
    <property type="entry name" value="CBSX3_CBS_dom"/>
</dbReference>
<keyword evidence="1 2" id="KW-0129">CBS domain</keyword>
<dbReference type="SUPFAM" id="SSF54631">
    <property type="entry name" value="CBS-domain pair"/>
    <property type="match status" value="1"/>
</dbReference>
<dbReference type="EMBL" id="RJJD01000007">
    <property type="protein sequence ID" value="RNI26489.1"/>
    <property type="molecule type" value="Genomic_DNA"/>
</dbReference>
<dbReference type="InterPro" id="IPR000644">
    <property type="entry name" value="CBS_dom"/>
</dbReference>
<feature type="domain" description="CBS" evidence="3">
    <location>
        <begin position="9"/>
        <end position="67"/>
    </location>
</feature>
<keyword evidence="5" id="KW-1185">Reference proteome</keyword>
<accession>A0A3M9MLX8</accession>
<dbReference type="InterPro" id="IPR046342">
    <property type="entry name" value="CBS_dom_sf"/>
</dbReference>
<dbReference type="Proteomes" id="UP000272117">
    <property type="component" value="Unassembled WGS sequence"/>
</dbReference>
<dbReference type="SMART" id="SM00116">
    <property type="entry name" value="CBS"/>
    <property type="match status" value="2"/>
</dbReference>
<dbReference type="CDD" id="cd04623">
    <property type="entry name" value="CBS_pair_bac_euk"/>
    <property type="match status" value="1"/>
</dbReference>